<dbReference type="Pfam" id="PF00534">
    <property type="entry name" value="Glycos_transf_1"/>
    <property type="match status" value="1"/>
</dbReference>
<evidence type="ECO:0000259" key="2">
    <source>
        <dbReference type="Pfam" id="PF00534"/>
    </source>
</evidence>
<dbReference type="CDD" id="cd03801">
    <property type="entry name" value="GT4_PimA-like"/>
    <property type="match status" value="1"/>
</dbReference>
<dbReference type="PANTHER" id="PTHR46401">
    <property type="entry name" value="GLYCOSYLTRANSFERASE WBBK-RELATED"/>
    <property type="match status" value="1"/>
</dbReference>
<dbReference type="PANTHER" id="PTHR46401:SF2">
    <property type="entry name" value="GLYCOSYLTRANSFERASE WBBK-RELATED"/>
    <property type="match status" value="1"/>
</dbReference>
<evidence type="ECO:0000313" key="4">
    <source>
        <dbReference type="Proteomes" id="UP000255523"/>
    </source>
</evidence>
<evidence type="ECO:0000256" key="1">
    <source>
        <dbReference type="ARBA" id="ARBA00022679"/>
    </source>
</evidence>
<name>A0A380LMU1_9FIRM</name>
<feature type="domain" description="Glycosyl transferase family 1" evidence="2">
    <location>
        <begin position="607"/>
        <end position="699"/>
    </location>
</feature>
<gene>
    <name evidence="3" type="ORF">NCTC11087_02034</name>
</gene>
<dbReference type="GO" id="GO:0009103">
    <property type="term" value="P:lipopolysaccharide biosynthetic process"/>
    <property type="evidence" value="ECO:0007669"/>
    <property type="project" value="TreeGrafter"/>
</dbReference>
<organism evidence="3 4">
    <name type="scientific">Faecalicoccus pleomorphus</name>
    <dbReference type="NCBI Taxonomy" id="1323"/>
    <lineage>
        <taxon>Bacteria</taxon>
        <taxon>Bacillati</taxon>
        <taxon>Bacillota</taxon>
        <taxon>Erysipelotrichia</taxon>
        <taxon>Erysipelotrichales</taxon>
        <taxon>Erysipelotrichaceae</taxon>
        <taxon>Faecalicoccus</taxon>
    </lineage>
</organism>
<keyword evidence="4" id="KW-1185">Reference proteome</keyword>
<dbReference type="InterPro" id="IPR001296">
    <property type="entry name" value="Glyco_trans_1"/>
</dbReference>
<accession>A0A380LMU1</accession>
<dbReference type="SUPFAM" id="SSF53756">
    <property type="entry name" value="UDP-Glycosyltransferase/glycogen phosphorylase"/>
    <property type="match status" value="2"/>
</dbReference>
<dbReference type="RefSeq" id="WP_022789727.1">
    <property type="nucleotide sequence ID" value="NZ_UHFX01000003.1"/>
</dbReference>
<proteinExistence type="predicted"/>
<sequence length="721" mass="83858">MHEIKTLSKKTWDVLKKEGIKGVQKRTQHFMAQRKEASIKGEIFKDVLFINGCSRDLLGQSVRYRVDHQKEQLECFGMTCDEVFYKNIHLDQVRLYRNFILFRCIHTPELEALAKKAKECNKRVYYDVDDLVIDTCYTDQIPSLSTLSKEERLRYDEDVLSRKKMLMLCDGAITTTTRLKKELEKYVPSVFINRNCASLELCALSQKVTKPENSKVKIGYFSGSMTHNDDLKMILPVLQETLERYKSVELHLVGELDYPEELQPFSTQIKVHPLMDYKELPAKIAEMDINLAPLCDTIFNEAKSEIKWMEAALVKTCTIASRIGAFEESVQDQKTGMLCSNLQEWKEALVQLIEDPKKREKLAQEAYACCKESYISIYNGNALMRWIQAHQSPSVMFAMTKVEISGGIMVAFRHMMALRKAGADVSVLSLYDQAKWTTFLEHEFPVLELNSAKLQGHIDQGIATMWPTVQLLQGILAIKKRYYLVQNFETDFYDFSDPLKKQANQSYRPMADFQCITISKWCQSWLKDRFDQEALWACNGIDTKQFYPTKREMKGKIRILIEGDCEATHKNVDESFEIVKQLDPNRFEIWYMSYNATPKSWYRIDRFFHRIPYDEVADVYRQCDILLKTSLLESFSYPPLEMMATGGFVVALYNDGNREYVKDGYNALIYEKGNIPQAVDCIKRLIQDEKLREHLYQNGCVCAQNRDWDCINRQILSLYGL</sequence>
<dbReference type="Proteomes" id="UP000255523">
    <property type="component" value="Unassembled WGS sequence"/>
</dbReference>
<dbReference type="Pfam" id="PF13692">
    <property type="entry name" value="Glyco_trans_1_4"/>
    <property type="match status" value="1"/>
</dbReference>
<dbReference type="GO" id="GO:0016757">
    <property type="term" value="F:glycosyltransferase activity"/>
    <property type="evidence" value="ECO:0007669"/>
    <property type="project" value="InterPro"/>
</dbReference>
<keyword evidence="1 3" id="KW-0808">Transferase</keyword>
<reference evidence="3 4" key="1">
    <citation type="submission" date="2018-06" db="EMBL/GenBank/DDBJ databases">
        <authorList>
            <consortium name="Pathogen Informatics"/>
            <person name="Doyle S."/>
        </authorList>
    </citation>
    <scope>NUCLEOTIDE SEQUENCE [LARGE SCALE GENOMIC DNA]</scope>
    <source>
        <strain evidence="3 4">NCTC11087</strain>
    </source>
</reference>
<dbReference type="Gene3D" id="3.40.50.2000">
    <property type="entry name" value="Glycogen Phosphorylase B"/>
    <property type="match status" value="2"/>
</dbReference>
<protein>
    <submittedName>
        <fullName evidence="3">Glycosyltransferase</fullName>
    </submittedName>
</protein>
<dbReference type="EMBL" id="UHFX01000003">
    <property type="protein sequence ID" value="SUO05099.1"/>
    <property type="molecule type" value="Genomic_DNA"/>
</dbReference>
<dbReference type="GeneID" id="77462965"/>
<evidence type="ECO:0000313" key="3">
    <source>
        <dbReference type="EMBL" id="SUO05099.1"/>
    </source>
</evidence>
<dbReference type="AlphaFoldDB" id="A0A380LMU1"/>
<dbReference type="Gene3D" id="3.40.50.11090">
    <property type="match status" value="1"/>
</dbReference>